<dbReference type="SUPFAM" id="SSF48179">
    <property type="entry name" value="6-phosphogluconate dehydrogenase C-terminal domain-like"/>
    <property type="match status" value="1"/>
</dbReference>
<dbReference type="Pfam" id="PF03721">
    <property type="entry name" value="UDPG_MGDP_dh_N"/>
    <property type="match status" value="1"/>
</dbReference>
<evidence type="ECO:0000256" key="1">
    <source>
        <dbReference type="ARBA" id="ARBA00006601"/>
    </source>
</evidence>
<dbReference type="Pfam" id="PF03720">
    <property type="entry name" value="UDPG_MGDP_dh_C"/>
    <property type="match status" value="1"/>
</dbReference>
<dbReference type="InterPro" id="IPR001732">
    <property type="entry name" value="UDP-Glc/GDP-Man_DH_N"/>
</dbReference>
<keyword evidence="3" id="KW-0520">NAD</keyword>
<dbReference type="SUPFAM" id="SSF52413">
    <property type="entry name" value="UDP-glucose/GDP-mannose dehydrogenase C-terminal domain"/>
    <property type="match status" value="1"/>
</dbReference>
<name>A0ABY3SR57_9BACL</name>
<keyword evidence="7" id="KW-1185">Reference proteome</keyword>
<evidence type="ECO:0000256" key="4">
    <source>
        <dbReference type="PIRNR" id="PIRNR000124"/>
    </source>
</evidence>
<dbReference type="PIRSF" id="PIRSF000124">
    <property type="entry name" value="UDPglc_GDPman_dh"/>
    <property type="match status" value="1"/>
</dbReference>
<feature type="domain" description="UDP-glucose/GDP-mannose dehydrogenase C-terminal" evidence="5">
    <location>
        <begin position="307"/>
        <end position="402"/>
    </location>
</feature>
<accession>A0ABY3SR57</accession>
<gene>
    <name evidence="6" type="ORF">L0M14_24875</name>
</gene>
<dbReference type="InterPro" id="IPR014026">
    <property type="entry name" value="UDP-Glc/GDP-Man_DH_dimer"/>
</dbReference>
<dbReference type="Proteomes" id="UP001649230">
    <property type="component" value="Chromosome"/>
</dbReference>
<dbReference type="SMART" id="SM00984">
    <property type="entry name" value="UDPG_MGDP_dh_C"/>
    <property type="match status" value="1"/>
</dbReference>
<reference evidence="6 7" key="1">
    <citation type="journal article" date="2024" name="Int. J. Syst. Evol. Microbiol.">
        <title>Paenibacillus hexagrammi sp. nov., a novel bacterium isolated from the gut content of Hexagrammos agrammus.</title>
        <authorList>
            <person name="Jung H.K."/>
            <person name="Kim D.G."/>
            <person name="Zin H."/>
            <person name="Park J."/>
            <person name="Jung H."/>
            <person name="Kim Y.O."/>
            <person name="Kong H.J."/>
            <person name="Kim J.W."/>
            <person name="Kim Y.S."/>
        </authorList>
    </citation>
    <scope>NUCLEOTIDE SEQUENCE [LARGE SCALE GENOMIC DNA]</scope>
    <source>
        <strain evidence="6 7">YPD9-1</strain>
    </source>
</reference>
<organism evidence="6 7">
    <name type="scientific">Paenibacillus hexagrammi</name>
    <dbReference type="NCBI Taxonomy" id="2908839"/>
    <lineage>
        <taxon>Bacteria</taxon>
        <taxon>Bacillati</taxon>
        <taxon>Bacillota</taxon>
        <taxon>Bacilli</taxon>
        <taxon>Bacillales</taxon>
        <taxon>Paenibacillaceae</taxon>
        <taxon>Paenibacillus</taxon>
    </lineage>
</organism>
<dbReference type="InterPro" id="IPR028359">
    <property type="entry name" value="UDP_ManNAc/GlcNAc_DH"/>
</dbReference>
<evidence type="ECO:0000256" key="2">
    <source>
        <dbReference type="ARBA" id="ARBA00023002"/>
    </source>
</evidence>
<keyword evidence="2" id="KW-0560">Oxidoreductase</keyword>
<comment type="similarity">
    <text evidence="1 4">Belongs to the UDP-glucose/GDP-mannose dehydrogenase family.</text>
</comment>
<evidence type="ECO:0000313" key="6">
    <source>
        <dbReference type="EMBL" id="UJF36479.1"/>
    </source>
</evidence>
<dbReference type="PIRSF" id="PIRSF500136">
    <property type="entry name" value="UDP_ManNAc_DH"/>
    <property type="match status" value="1"/>
</dbReference>
<evidence type="ECO:0000256" key="3">
    <source>
        <dbReference type="ARBA" id="ARBA00023027"/>
    </source>
</evidence>
<protein>
    <submittedName>
        <fullName evidence="6">Nucleotide sugar dehydrogenase</fullName>
    </submittedName>
</protein>
<dbReference type="InterPro" id="IPR036220">
    <property type="entry name" value="UDP-Glc/GDP-Man_DH_C_sf"/>
</dbReference>
<sequence length="423" mass="46602">MKETICVVGLGYIGLPTAVMFARADHTVICVDTNLRLLAQLEQGQIPFDEPLLQTYFEKVNHNRLSYLPTPSTSDVFIIAVPTPVREEYKADLTYVESAINSILPVLEVGNLIIIESTIPPKTTDGVVTNLLTQAGWRVGEDIFLAHCPERVLPGKIIVEMRENARIIGGINEASCNKAASLYRSFVTGTILTTSSINAEMCKLMENTYRDVNIALANELAKASSVLGVNPLEVIQLANHHPRVQILQPGPGVGGHCIAVDPYFIIQQAHGQTPLMQTAREINTSMPAFVAEQVTRIVSPSMNKKISIFGITYKGNVSDFRESPALEVIHILKELYTINVHDPKVEAHHSPVPLVSLEDCLVGSELLIVLADHDEFYYLDAGELLAHMKSPIIFDTKNCVKLSNHPSIQYISYNNLNEIPDTA</sequence>
<dbReference type="InterPro" id="IPR008927">
    <property type="entry name" value="6-PGluconate_DH-like_C_sf"/>
</dbReference>
<dbReference type="RefSeq" id="WP_235123029.1">
    <property type="nucleotide sequence ID" value="NZ_CP090978.1"/>
</dbReference>
<dbReference type="EMBL" id="CP090978">
    <property type="protein sequence ID" value="UJF36479.1"/>
    <property type="molecule type" value="Genomic_DNA"/>
</dbReference>
<proteinExistence type="inferred from homology"/>
<dbReference type="PANTHER" id="PTHR43491:SF2">
    <property type="entry name" value="UDP-N-ACETYL-D-MANNOSAMINE DEHYDROGENASE"/>
    <property type="match status" value="1"/>
</dbReference>
<dbReference type="InterPro" id="IPR014027">
    <property type="entry name" value="UDP-Glc/GDP-Man_DH_C"/>
</dbReference>
<dbReference type="SUPFAM" id="SSF51735">
    <property type="entry name" value="NAD(P)-binding Rossmann-fold domains"/>
    <property type="match status" value="1"/>
</dbReference>
<dbReference type="NCBIfam" id="TIGR03026">
    <property type="entry name" value="NDP-sugDHase"/>
    <property type="match status" value="1"/>
</dbReference>
<dbReference type="Pfam" id="PF00984">
    <property type="entry name" value="UDPG_MGDP_dh"/>
    <property type="match status" value="1"/>
</dbReference>
<evidence type="ECO:0000313" key="7">
    <source>
        <dbReference type="Proteomes" id="UP001649230"/>
    </source>
</evidence>
<dbReference type="PANTHER" id="PTHR43491">
    <property type="entry name" value="UDP-N-ACETYL-D-MANNOSAMINE DEHYDROGENASE"/>
    <property type="match status" value="1"/>
</dbReference>
<evidence type="ECO:0000259" key="5">
    <source>
        <dbReference type="SMART" id="SM00984"/>
    </source>
</evidence>
<dbReference type="Gene3D" id="3.40.50.720">
    <property type="entry name" value="NAD(P)-binding Rossmann-like Domain"/>
    <property type="match status" value="2"/>
</dbReference>
<dbReference type="InterPro" id="IPR017476">
    <property type="entry name" value="UDP-Glc/GDP-Man"/>
</dbReference>
<dbReference type="InterPro" id="IPR036291">
    <property type="entry name" value="NAD(P)-bd_dom_sf"/>
</dbReference>